<accession>A0A834FTC9</accession>
<keyword evidence="3" id="KW-1185">Reference proteome</keyword>
<feature type="compositionally biased region" description="Acidic residues" evidence="1">
    <location>
        <begin position="324"/>
        <end position="341"/>
    </location>
</feature>
<sequence length="424" mass="47934">MVLRQPYLETLDTPKRKDSKDQQPSYDIIIQVRTCPLLRTPDLEGRHLTVNINGAISIDVCSLDSSLSLPIGKPSSDAVKDGNWQKEEKKEEVHTGDDRVKNGAAAQSEKSYLQIVRGEKSKSEPNKEVEVCLKAEPAGNGWLHRSAVAILDRLVSMADLRVSCMNEIRQNVGIRAMGGRSILITFESSEIRDDIIQMKVMQRWFVSVTPWKNEAASLERFVWLSCSGMPLNAWNDKNFKLIGKLWGQYIQVDDKTLRDEYFAEGRILISTFEASKIDSWIMLDVDNMLYRVYVEEDDRFISSEDWSIDLLKLKSFEIPISDSGSDEEDHDDGDNNEDEDSQTDKLNGNDDNMEENKGKESNGILEDEAKSAILGTTIHQHNQHGDNTIKEGGGLDKDVYRVVDSMGLVHTMMMGLILMKQLIT</sequence>
<feature type="compositionally biased region" description="Basic and acidic residues" evidence="1">
    <location>
        <begin position="78"/>
        <end position="97"/>
    </location>
</feature>
<dbReference type="PANTHER" id="PTHR34427:SF5">
    <property type="entry name" value="DUF4283 DOMAIN-CONTAINING PROTEIN"/>
    <property type="match status" value="1"/>
</dbReference>
<dbReference type="PANTHER" id="PTHR34427">
    <property type="entry name" value="DUF4283 DOMAIN PROTEIN"/>
    <property type="match status" value="1"/>
</dbReference>
<evidence type="ECO:0008006" key="4">
    <source>
        <dbReference type="Google" id="ProtNLM"/>
    </source>
</evidence>
<dbReference type="OrthoDB" id="1737794at2759"/>
<dbReference type="EMBL" id="WJXA01000527">
    <property type="protein sequence ID" value="KAF7112336.1"/>
    <property type="molecule type" value="Genomic_DNA"/>
</dbReference>
<protein>
    <recommendedName>
        <fullName evidence="4">DUF4283 domain-containing protein</fullName>
    </recommendedName>
</protein>
<feature type="compositionally biased region" description="Basic and acidic residues" evidence="1">
    <location>
        <begin position="12"/>
        <end position="21"/>
    </location>
</feature>
<organism evidence="2 3">
    <name type="scientific">Rhododendron simsii</name>
    <name type="common">Sims's rhododendron</name>
    <dbReference type="NCBI Taxonomy" id="118357"/>
    <lineage>
        <taxon>Eukaryota</taxon>
        <taxon>Viridiplantae</taxon>
        <taxon>Streptophyta</taxon>
        <taxon>Embryophyta</taxon>
        <taxon>Tracheophyta</taxon>
        <taxon>Spermatophyta</taxon>
        <taxon>Magnoliopsida</taxon>
        <taxon>eudicotyledons</taxon>
        <taxon>Gunneridae</taxon>
        <taxon>Pentapetalae</taxon>
        <taxon>asterids</taxon>
        <taxon>Ericales</taxon>
        <taxon>Ericaceae</taxon>
        <taxon>Ericoideae</taxon>
        <taxon>Rhodoreae</taxon>
        <taxon>Rhododendron</taxon>
    </lineage>
</organism>
<evidence type="ECO:0000313" key="3">
    <source>
        <dbReference type="Proteomes" id="UP000626092"/>
    </source>
</evidence>
<name>A0A834FTC9_RHOSS</name>
<feature type="region of interest" description="Disordered" evidence="1">
    <location>
        <begin position="74"/>
        <end position="97"/>
    </location>
</feature>
<feature type="region of interest" description="Disordered" evidence="1">
    <location>
        <begin position="321"/>
        <end position="364"/>
    </location>
</feature>
<dbReference type="AlphaFoldDB" id="A0A834FTC9"/>
<feature type="region of interest" description="Disordered" evidence="1">
    <location>
        <begin position="1"/>
        <end position="24"/>
    </location>
</feature>
<evidence type="ECO:0000313" key="2">
    <source>
        <dbReference type="EMBL" id="KAF7112336.1"/>
    </source>
</evidence>
<comment type="caution">
    <text evidence="2">The sequence shown here is derived from an EMBL/GenBank/DDBJ whole genome shotgun (WGS) entry which is preliminary data.</text>
</comment>
<proteinExistence type="predicted"/>
<gene>
    <name evidence="2" type="ORF">RHSIM_RhsimUnG0239600</name>
</gene>
<evidence type="ECO:0000256" key="1">
    <source>
        <dbReference type="SAM" id="MobiDB-lite"/>
    </source>
</evidence>
<dbReference type="Proteomes" id="UP000626092">
    <property type="component" value="Unassembled WGS sequence"/>
</dbReference>
<reference evidence="2" key="1">
    <citation type="submission" date="2019-11" db="EMBL/GenBank/DDBJ databases">
        <authorList>
            <person name="Liu Y."/>
            <person name="Hou J."/>
            <person name="Li T.-Q."/>
            <person name="Guan C.-H."/>
            <person name="Wu X."/>
            <person name="Wu H.-Z."/>
            <person name="Ling F."/>
            <person name="Zhang R."/>
            <person name="Shi X.-G."/>
            <person name="Ren J.-P."/>
            <person name="Chen E.-F."/>
            <person name="Sun J.-M."/>
        </authorList>
    </citation>
    <scope>NUCLEOTIDE SEQUENCE</scope>
    <source>
        <strain evidence="2">Adult_tree_wgs_1</strain>
        <tissue evidence="2">Leaves</tissue>
    </source>
</reference>